<dbReference type="InterPro" id="IPR001460">
    <property type="entry name" value="PCN-bd_Tpept"/>
</dbReference>
<dbReference type="GO" id="GO:0071555">
    <property type="term" value="P:cell wall organization"/>
    <property type="evidence" value="ECO:0007669"/>
    <property type="project" value="UniProtKB-KW"/>
</dbReference>
<keyword evidence="5" id="KW-0645">Protease</keyword>
<dbReference type="InterPro" id="IPR036116">
    <property type="entry name" value="FN3_sf"/>
</dbReference>
<dbReference type="InterPro" id="IPR023346">
    <property type="entry name" value="Lysozyme-like_dom_sf"/>
</dbReference>
<evidence type="ECO:0000256" key="16">
    <source>
        <dbReference type="ARBA" id="ARBA00034000"/>
    </source>
</evidence>
<dbReference type="GO" id="GO:0008360">
    <property type="term" value="P:regulation of cell shape"/>
    <property type="evidence" value="ECO:0007669"/>
    <property type="project" value="UniProtKB-KW"/>
</dbReference>
<name>A0A329MKU2_9BACL</name>
<dbReference type="CDD" id="cd00063">
    <property type="entry name" value="FN3"/>
    <property type="match status" value="1"/>
</dbReference>
<accession>A0A329MKU2</accession>
<dbReference type="InterPro" id="IPR036950">
    <property type="entry name" value="PBP_transglycosylase"/>
</dbReference>
<evidence type="ECO:0000256" key="1">
    <source>
        <dbReference type="ARBA" id="ARBA00007090"/>
    </source>
</evidence>
<dbReference type="NCBIfam" id="TIGR02074">
    <property type="entry name" value="PBP_1a_fam"/>
    <property type="match status" value="1"/>
</dbReference>
<dbReference type="InterPro" id="IPR012338">
    <property type="entry name" value="Beta-lactam/transpept-like"/>
</dbReference>
<keyword evidence="13 19" id="KW-0472">Membrane</keyword>
<feature type="compositionally biased region" description="Basic and acidic residues" evidence="18">
    <location>
        <begin position="718"/>
        <end position="729"/>
    </location>
</feature>
<keyword evidence="4" id="KW-0121">Carboxypeptidase</keyword>
<dbReference type="Proteomes" id="UP000250369">
    <property type="component" value="Unassembled WGS sequence"/>
</dbReference>
<feature type="transmembrane region" description="Helical" evidence="19">
    <location>
        <begin position="23"/>
        <end position="45"/>
    </location>
</feature>
<keyword evidence="3" id="KW-1003">Cell membrane</keyword>
<dbReference type="Gene3D" id="2.60.40.10">
    <property type="entry name" value="Immunoglobulins"/>
    <property type="match status" value="1"/>
</dbReference>
<comment type="similarity">
    <text evidence="2">In the N-terminal section; belongs to the glycosyltransferase 51 family.</text>
</comment>
<dbReference type="Gene3D" id="3.40.710.10">
    <property type="entry name" value="DD-peptidase/beta-lactamase superfamily"/>
    <property type="match status" value="1"/>
</dbReference>
<evidence type="ECO:0000256" key="14">
    <source>
        <dbReference type="ARBA" id="ARBA00023268"/>
    </source>
</evidence>
<evidence type="ECO:0000256" key="13">
    <source>
        <dbReference type="ARBA" id="ARBA00023136"/>
    </source>
</evidence>
<dbReference type="GO" id="GO:0009002">
    <property type="term" value="F:serine-type D-Ala-D-Ala carboxypeptidase activity"/>
    <property type="evidence" value="ECO:0007669"/>
    <property type="project" value="UniProtKB-EC"/>
</dbReference>
<dbReference type="GO" id="GO:0009252">
    <property type="term" value="P:peptidoglycan biosynthetic process"/>
    <property type="evidence" value="ECO:0007669"/>
    <property type="project" value="UniProtKB-KW"/>
</dbReference>
<comment type="caution">
    <text evidence="22">The sequence shown here is derived from an EMBL/GenBank/DDBJ whole genome shotgun (WGS) entry which is preliminary data.</text>
</comment>
<dbReference type="InterPro" id="IPR050396">
    <property type="entry name" value="Glycosyltr_51/Transpeptidase"/>
</dbReference>
<proteinExistence type="inferred from homology"/>
<keyword evidence="10" id="KW-0133">Cell shape</keyword>
<feature type="compositionally biased region" description="Low complexity" evidence="18">
    <location>
        <begin position="745"/>
        <end position="765"/>
    </location>
</feature>
<dbReference type="FunFam" id="1.10.3810.10:FF:000001">
    <property type="entry name" value="Penicillin-binding protein 1A"/>
    <property type="match status" value="1"/>
</dbReference>
<dbReference type="GO" id="GO:0030288">
    <property type="term" value="C:outer membrane-bounded periplasmic space"/>
    <property type="evidence" value="ECO:0007669"/>
    <property type="project" value="TreeGrafter"/>
</dbReference>
<evidence type="ECO:0000256" key="10">
    <source>
        <dbReference type="ARBA" id="ARBA00022960"/>
    </source>
</evidence>
<keyword evidence="8 19" id="KW-0812">Transmembrane</keyword>
<dbReference type="EMBL" id="QMFB01000007">
    <property type="protein sequence ID" value="RAV20541.1"/>
    <property type="molecule type" value="Genomic_DNA"/>
</dbReference>
<dbReference type="GO" id="GO:0008955">
    <property type="term" value="F:peptidoglycan glycosyltransferase activity"/>
    <property type="evidence" value="ECO:0007669"/>
    <property type="project" value="UniProtKB-EC"/>
</dbReference>
<evidence type="ECO:0000256" key="12">
    <source>
        <dbReference type="ARBA" id="ARBA00022989"/>
    </source>
</evidence>
<dbReference type="GO" id="GO:0006508">
    <property type="term" value="P:proteolysis"/>
    <property type="evidence" value="ECO:0007669"/>
    <property type="project" value="UniProtKB-KW"/>
</dbReference>
<reference evidence="22 23" key="1">
    <citation type="journal article" date="2009" name="Int. J. Syst. Evol. Microbiol.">
        <title>Paenibacillus contaminans sp. nov., isolated from a contaminated laboratory plate.</title>
        <authorList>
            <person name="Chou J.H."/>
            <person name="Lee J.H."/>
            <person name="Lin M.C."/>
            <person name="Chang P.S."/>
            <person name="Arun A.B."/>
            <person name="Young C.C."/>
            <person name="Chen W.M."/>
        </authorList>
    </citation>
    <scope>NUCLEOTIDE SEQUENCE [LARGE SCALE GENOMIC DNA]</scope>
    <source>
        <strain evidence="22 23">CKOBP-6</strain>
    </source>
</reference>
<dbReference type="RefSeq" id="WP_113031398.1">
    <property type="nucleotide sequence ID" value="NZ_QMFB01000007.1"/>
</dbReference>
<dbReference type="GO" id="GO:0008658">
    <property type="term" value="F:penicillin binding"/>
    <property type="evidence" value="ECO:0007669"/>
    <property type="project" value="InterPro"/>
</dbReference>
<evidence type="ECO:0000256" key="19">
    <source>
        <dbReference type="SAM" id="Phobius"/>
    </source>
</evidence>
<keyword evidence="9" id="KW-0378">Hydrolase</keyword>
<evidence type="ECO:0000256" key="5">
    <source>
        <dbReference type="ARBA" id="ARBA00022670"/>
    </source>
</evidence>
<dbReference type="PANTHER" id="PTHR32282:SF32">
    <property type="entry name" value="PENICILLIN-BINDING PROTEIN 2A"/>
    <property type="match status" value="1"/>
</dbReference>
<evidence type="ECO:0000256" key="6">
    <source>
        <dbReference type="ARBA" id="ARBA00022676"/>
    </source>
</evidence>
<evidence type="ECO:0000256" key="15">
    <source>
        <dbReference type="ARBA" id="ARBA00023316"/>
    </source>
</evidence>
<evidence type="ECO:0000256" key="8">
    <source>
        <dbReference type="ARBA" id="ARBA00022692"/>
    </source>
</evidence>
<organism evidence="22 23">
    <name type="scientific">Paenibacillus contaminans</name>
    <dbReference type="NCBI Taxonomy" id="450362"/>
    <lineage>
        <taxon>Bacteria</taxon>
        <taxon>Bacillati</taxon>
        <taxon>Bacillota</taxon>
        <taxon>Bacilli</taxon>
        <taxon>Bacillales</taxon>
        <taxon>Paenibacillaceae</taxon>
        <taxon>Paenibacillus</taxon>
    </lineage>
</organism>
<dbReference type="Pfam" id="PF00912">
    <property type="entry name" value="Transgly"/>
    <property type="match status" value="1"/>
</dbReference>
<evidence type="ECO:0000313" key="22">
    <source>
        <dbReference type="EMBL" id="RAV20541.1"/>
    </source>
</evidence>
<dbReference type="InterPro" id="IPR013783">
    <property type="entry name" value="Ig-like_fold"/>
</dbReference>
<evidence type="ECO:0000256" key="7">
    <source>
        <dbReference type="ARBA" id="ARBA00022679"/>
    </source>
</evidence>
<dbReference type="SUPFAM" id="SSF56601">
    <property type="entry name" value="beta-lactamase/transpeptidase-like"/>
    <property type="match status" value="1"/>
</dbReference>
<feature type="domain" description="Penicillin-binding protein transpeptidase" evidence="20">
    <location>
        <begin position="343"/>
        <end position="617"/>
    </location>
</feature>
<dbReference type="InterPro" id="IPR003961">
    <property type="entry name" value="FN3_dom"/>
</dbReference>
<feature type="compositionally biased region" description="Gly residues" evidence="18">
    <location>
        <begin position="781"/>
        <end position="793"/>
    </location>
</feature>
<keyword evidence="15" id="KW-0961">Cell wall biogenesis/degradation</keyword>
<dbReference type="PANTHER" id="PTHR32282">
    <property type="entry name" value="BINDING PROTEIN TRANSPEPTIDASE, PUTATIVE-RELATED"/>
    <property type="match status" value="1"/>
</dbReference>
<evidence type="ECO:0000313" key="23">
    <source>
        <dbReference type="Proteomes" id="UP000250369"/>
    </source>
</evidence>
<sequence length="833" mass="91043">MSNTEKKPAVKKKKKKKFNGKKLLVWMLAASAFAVVLAFAGYLFIIANGQNELAEGADKFNMDEAAHVYDVNGDEVTTLARVNREIVEFSEIPEKLRNAFIATEDRRFNEHSGVDLYSLGRAVVKDVIARSAVEGGSTITQQLAKNLFLNADKTFFRKATEVSIAIALERNFTKDEILKMYLNRIYFGSGAYGVKAAAKVYFGVSDLSALKTWQIATLAAIPKAPSHYSPIDNPEKSKERRAVVLRLMTDQGYITEEERKEAVDVDYERPVQNDQKQYLTFLDYVVKEATEKFEIEEDKLLREGYKIYTTMDSNAQRILEETYNNPKMFQGDGPSQKIQSGMAIVNNKDGGIVAMIGGRDYVRKGLNRATVARQPGSSFKPLVVYAPAIESGKYTPYSMLKDEKQDFNGYSPNNYDNVYRGQVTMTEAVKRSINLPAVWLLKEIGLSKGIQFAKNMGIPFDEKDSNLAIALGGMTRGVSPLQMASAYSAFANNGAQYATHSIVKIVKPNGETLNYKQDKPKQVMSAKTAYYMTEMMKTVVETGGTGVKAKFNRPLAGKTGSTQLDLKGFEKYDRDVWFVGYTPEWSAAVWEGFDKTDTKHYVTVGSGSTAAIFKEVMSKAMAKMPVTNFSKPEGVAPPEEPKAPDAITGFKVEYIREKKAVRLTWNPAADNMQYRIYRKSSKEADYSMHYEVKLPELDDIAMPGETYSYYVTAYNPDTKTESPPTDKLEITVPKDGGAESPTPSPSMSPGGSGSPVPSGSPGATPKPSDGKTPKPSPGTSGSPGGSPSPGGGSSPPTSVEAGKGSAVPRVGTPVNGKEQGVNGAVAEDDGPGH</sequence>
<evidence type="ECO:0000256" key="11">
    <source>
        <dbReference type="ARBA" id="ARBA00022984"/>
    </source>
</evidence>
<dbReference type="Gene3D" id="1.10.3810.10">
    <property type="entry name" value="Biosynthetic peptidoglycan transglycosylase-like"/>
    <property type="match status" value="1"/>
</dbReference>
<gene>
    <name evidence="22" type="ORF">DQG23_13560</name>
</gene>
<comment type="similarity">
    <text evidence="1">In the C-terminal section; belongs to the transpeptidase family.</text>
</comment>
<dbReference type="Pfam" id="PF00905">
    <property type="entry name" value="Transpeptidase"/>
    <property type="match status" value="1"/>
</dbReference>
<evidence type="ECO:0000256" key="2">
    <source>
        <dbReference type="ARBA" id="ARBA00007739"/>
    </source>
</evidence>
<evidence type="ECO:0000259" key="20">
    <source>
        <dbReference type="Pfam" id="PF00905"/>
    </source>
</evidence>
<dbReference type="OrthoDB" id="9766909at2"/>
<evidence type="ECO:0000259" key="21">
    <source>
        <dbReference type="Pfam" id="PF00912"/>
    </source>
</evidence>
<dbReference type="InterPro" id="IPR001264">
    <property type="entry name" value="Glyco_trans_51"/>
</dbReference>
<protein>
    <submittedName>
        <fullName evidence="22">Penicillin-binding protein</fullName>
    </submittedName>
</protein>
<keyword evidence="12 19" id="KW-1133">Transmembrane helix</keyword>
<keyword evidence="14" id="KW-0511">Multifunctional enzyme</keyword>
<keyword evidence="7" id="KW-0808">Transferase</keyword>
<feature type="region of interest" description="Disordered" evidence="18">
    <location>
        <begin position="716"/>
        <end position="833"/>
    </location>
</feature>
<keyword evidence="23" id="KW-1185">Reference proteome</keyword>
<keyword evidence="6" id="KW-0328">Glycosyltransferase</keyword>
<dbReference type="SUPFAM" id="SSF53955">
    <property type="entry name" value="Lysozyme-like"/>
    <property type="match status" value="1"/>
</dbReference>
<feature type="domain" description="Glycosyl transferase family 51" evidence="21">
    <location>
        <begin position="74"/>
        <end position="248"/>
    </location>
</feature>
<comment type="catalytic activity">
    <reaction evidence="16">
        <text>Preferential cleavage: (Ac)2-L-Lys-D-Ala-|-D-Ala. Also transpeptidation of peptidyl-alanyl moieties that are N-acyl substituents of D-alanine.</text>
        <dbReference type="EC" id="3.4.16.4"/>
    </reaction>
</comment>
<evidence type="ECO:0000256" key="3">
    <source>
        <dbReference type="ARBA" id="ARBA00022475"/>
    </source>
</evidence>
<evidence type="ECO:0000256" key="17">
    <source>
        <dbReference type="ARBA" id="ARBA00049902"/>
    </source>
</evidence>
<dbReference type="SUPFAM" id="SSF49265">
    <property type="entry name" value="Fibronectin type III"/>
    <property type="match status" value="1"/>
</dbReference>
<evidence type="ECO:0000256" key="18">
    <source>
        <dbReference type="SAM" id="MobiDB-lite"/>
    </source>
</evidence>
<dbReference type="AlphaFoldDB" id="A0A329MKU2"/>
<keyword evidence="11" id="KW-0573">Peptidoglycan synthesis</keyword>
<comment type="catalytic activity">
    <reaction evidence="17">
        <text>[GlcNAc-(1-&gt;4)-Mur2Ac(oyl-L-Ala-gamma-D-Glu-L-Lys-D-Ala-D-Ala)](n)-di-trans,octa-cis-undecaprenyl diphosphate + beta-D-GlcNAc-(1-&gt;4)-Mur2Ac(oyl-L-Ala-gamma-D-Glu-L-Lys-D-Ala-D-Ala)-di-trans,octa-cis-undecaprenyl diphosphate = [GlcNAc-(1-&gt;4)-Mur2Ac(oyl-L-Ala-gamma-D-Glu-L-Lys-D-Ala-D-Ala)](n+1)-di-trans,octa-cis-undecaprenyl diphosphate + di-trans,octa-cis-undecaprenyl diphosphate + H(+)</text>
        <dbReference type="Rhea" id="RHEA:23708"/>
        <dbReference type="Rhea" id="RHEA-COMP:9602"/>
        <dbReference type="Rhea" id="RHEA-COMP:9603"/>
        <dbReference type="ChEBI" id="CHEBI:15378"/>
        <dbReference type="ChEBI" id="CHEBI:58405"/>
        <dbReference type="ChEBI" id="CHEBI:60033"/>
        <dbReference type="ChEBI" id="CHEBI:78435"/>
        <dbReference type="EC" id="2.4.99.28"/>
    </reaction>
</comment>
<evidence type="ECO:0000256" key="9">
    <source>
        <dbReference type="ARBA" id="ARBA00022801"/>
    </source>
</evidence>
<evidence type="ECO:0000256" key="4">
    <source>
        <dbReference type="ARBA" id="ARBA00022645"/>
    </source>
</evidence>